<feature type="binding site" evidence="6">
    <location>
        <begin position="139"/>
        <end position="140"/>
    </location>
    <ligand>
        <name>S-adenosyl-L-methionine</name>
        <dbReference type="ChEBI" id="CHEBI:59789"/>
    </ligand>
</feature>
<evidence type="ECO:0000256" key="1">
    <source>
        <dbReference type="ARBA" id="ARBA00022490"/>
    </source>
</evidence>
<dbReference type="GO" id="GO:0005829">
    <property type="term" value="C:cytosol"/>
    <property type="evidence" value="ECO:0007669"/>
    <property type="project" value="TreeGrafter"/>
</dbReference>
<dbReference type="eggNOG" id="COG0357">
    <property type="taxonomic scope" value="Bacteria"/>
</dbReference>
<dbReference type="AlphaFoldDB" id="B7AU71"/>
<dbReference type="Gene3D" id="3.40.50.150">
    <property type="entry name" value="Vaccinia Virus protein VP39"/>
    <property type="match status" value="1"/>
</dbReference>
<comment type="similarity">
    <text evidence="6">Belongs to the methyltransferase superfamily. RNA methyltransferase RsmG family.</text>
</comment>
<organism evidence="7 8">
    <name type="scientific">[Bacteroides] pectinophilus ATCC 43243</name>
    <dbReference type="NCBI Taxonomy" id="483218"/>
    <lineage>
        <taxon>Bacteria</taxon>
        <taxon>Bacillati</taxon>
        <taxon>Bacillota</taxon>
        <taxon>Clostridia</taxon>
        <taxon>Eubacteriales</taxon>
    </lineage>
</organism>
<reference evidence="7 8" key="1">
    <citation type="submission" date="2008-11" db="EMBL/GenBank/DDBJ databases">
        <title>Draft genome sequence of Bacteroides pectinophilus (ATCC 43243).</title>
        <authorList>
            <person name="Sudarsanam P."/>
            <person name="Ley R."/>
            <person name="Guruge J."/>
            <person name="Turnbaugh P.J."/>
            <person name="Mahowald M."/>
            <person name="Liep D."/>
            <person name="Gordon J."/>
        </authorList>
    </citation>
    <scope>NUCLEOTIDE SEQUENCE [LARGE SCALE GENOMIC DNA]</scope>
    <source>
        <strain evidence="7 8">ATCC 43243</strain>
    </source>
</reference>
<keyword evidence="4 6" id="KW-0808">Transferase</keyword>
<evidence type="ECO:0000313" key="8">
    <source>
        <dbReference type="Proteomes" id="UP000003136"/>
    </source>
</evidence>
<dbReference type="InterPro" id="IPR003682">
    <property type="entry name" value="rRNA_ssu_MeTfrase_G"/>
</dbReference>
<dbReference type="STRING" id="483218.BACPEC_02260"/>
<keyword evidence="5 6" id="KW-0949">S-adenosyl-L-methionine</keyword>
<comment type="caution">
    <text evidence="6">Lacks conserved residue(s) required for the propagation of feature annotation.</text>
</comment>
<feature type="binding site" evidence="6">
    <location>
        <position position="93"/>
    </location>
    <ligand>
        <name>S-adenosyl-L-methionine</name>
        <dbReference type="ChEBI" id="CHEBI:59789"/>
    </ligand>
</feature>
<gene>
    <name evidence="6" type="primary">rsmG</name>
    <name evidence="7" type="ORF">BACPEC_02260</name>
</gene>
<dbReference type="CDD" id="cd02440">
    <property type="entry name" value="AdoMet_MTases"/>
    <property type="match status" value="1"/>
</dbReference>
<proteinExistence type="inferred from homology"/>
<evidence type="ECO:0000256" key="5">
    <source>
        <dbReference type="ARBA" id="ARBA00022691"/>
    </source>
</evidence>
<dbReference type="PANTHER" id="PTHR31760">
    <property type="entry name" value="S-ADENOSYL-L-METHIONINE-DEPENDENT METHYLTRANSFERASES SUPERFAMILY PROTEIN"/>
    <property type="match status" value="1"/>
</dbReference>
<sequence>MEISMNFTDALNEINVELDDSMEEALQKYYELLVEWNKVMNLTAITEKDDVYVKHFLDSLAVKTVFDDKEYAKMLPDTNTAIKVIDIGTGAGFPGIPLKIAFPSVKVTLLDSLNKRIKFLNEVISTVGLNDIEAIHGRAEDYAREPDYRESYDLCVSRAVATLSTLAEYCLPYVKTGGYFISYKSGDIDDELKTATHALKLLGAKTIGVKKLTLPGTDIERSFVIIKKMAHTDKKYPRKAGLPSSKPL</sequence>
<dbReference type="PANTHER" id="PTHR31760:SF0">
    <property type="entry name" value="S-ADENOSYL-L-METHIONINE-DEPENDENT METHYLTRANSFERASES SUPERFAMILY PROTEIN"/>
    <property type="match status" value="1"/>
</dbReference>
<dbReference type="Pfam" id="PF02527">
    <property type="entry name" value="GidB"/>
    <property type="match status" value="1"/>
</dbReference>
<protein>
    <recommendedName>
        <fullName evidence="6">Ribosomal RNA small subunit methyltransferase G</fullName>
        <ecNumber evidence="6">2.1.1.-</ecNumber>
    </recommendedName>
    <alternativeName>
        <fullName evidence="6">16S rRNA 7-methylguanosine methyltransferase</fullName>
        <shortName evidence="6">16S rRNA m7G methyltransferase</shortName>
    </alternativeName>
</protein>
<evidence type="ECO:0000256" key="3">
    <source>
        <dbReference type="ARBA" id="ARBA00022603"/>
    </source>
</evidence>
<reference evidence="7 8" key="2">
    <citation type="submission" date="2008-11" db="EMBL/GenBank/DDBJ databases">
        <authorList>
            <person name="Fulton L."/>
            <person name="Clifton S."/>
            <person name="Fulton B."/>
            <person name="Xu J."/>
            <person name="Minx P."/>
            <person name="Pepin K.H."/>
            <person name="Johnson M."/>
            <person name="Bhonagiri V."/>
            <person name="Nash W.E."/>
            <person name="Mardis E.R."/>
            <person name="Wilson R.K."/>
        </authorList>
    </citation>
    <scope>NUCLEOTIDE SEQUENCE [LARGE SCALE GENOMIC DNA]</scope>
    <source>
        <strain evidence="7 8">ATCC 43243</strain>
    </source>
</reference>
<evidence type="ECO:0000256" key="2">
    <source>
        <dbReference type="ARBA" id="ARBA00022552"/>
    </source>
</evidence>
<dbReference type="Proteomes" id="UP000003136">
    <property type="component" value="Unassembled WGS sequence"/>
</dbReference>
<dbReference type="FunFam" id="3.40.50.150:FF:000041">
    <property type="entry name" value="Ribosomal RNA small subunit methyltransferase G"/>
    <property type="match status" value="1"/>
</dbReference>
<name>B7AU71_9FIRM</name>
<keyword evidence="2 6" id="KW-0698">rRNA processing</keyword>
<dbReference type="SUPFAM" id="SSF53335">
    <property type="entry name" value="S-adenosyl-L-methionine-dependent methyltransferases"/>
    <property type="match status" value="1"/>
</dbReference>
<keyword evidence="3 6" id="KW-0489">Methyltransferase</keyword>
<comment type="subcellular location">
    <subcellularLocation>
        <location evidence="6">Cytoplasm</location>
    </subcellularLocation>
</comment>
<accession>B7AU71</accession>
<evidence type="ECO:0000256" key="6">
    <source>
        <dbReference type="HAMAP-Rule" id="MF_00074"/>
    </source>
</evidence>
<dbReference type="GO" id="GO:0070043">
    <property type="term" value="F:rRNA (guanine-N7-)-methyltransferase activity"/>
    <property type="evidence" value="ECO:0007669"/>
    <property type="project" value="UniProtKB-UniRule"/>
</dbReference>
<evidence type="ECO:0000256" key="4">
    <source>
        <dbReference type="ARBA" id="ARBA00022679"/>
    </source>
</evidence>
<dbReference type="PIRSF" id="PIRSF003078">
    <property type="entry name" value="GidB"/>
    <property type="match status" value="1"/>
</dbReference>
<dbReference type="HOGENOM" id="CLU_065341_0_0_9"/>
<comment type="function">
    <text evidence="6">Specifically methylates the N7 position of a guanine in 16S rRNA.</text>
</comment>
<dbReference type="HAMAP" id="MF_00074">
    <property type="entry name" value="16SrRNA_methyltr_G"/>
    <property type="match status" value="1"/>
</dbReference>
<dbReference type="EC" id="2.1.1.-" evidence="6"/>
<dbReference type="EMBL" id="ABVQ01000037">
    <property type="protein sequence ID" value="EEC55762.1"/>
    <property type="molecule type" value="Genomic_DNA"/>
</dbReference>
<dbReference type="NCBIfam" id="TIGR00138">
    <property type="entry name" value="rsmG_gidB"/>
    <property type="match status" value="1"/>
</dbReference>
<feature type="binding site" evidence="6">
    <location>
        <position position="158"/>
    </location>
    <ligand>
        <name>S-adenosyl-L-methionine</name>
        <dbReference type="ChEBI" id="CHEBI:59789"/>
    </ligand>
</feature>
<keyword evidence="8" id="KW-1185">Reference proteome</keyword>
<keyword evidence="1 6" id="KW-0963">Cytoplasm</keyword>
<evidence type="ECO:0000313" key="7">
    <source>
        <dbReference type="EMBL" id="EEC55762.1"/>
    </source>
</evidence>
<feature type="binding site" evidence="6">
    <location>
        <position position="88"/>
    </location>
    <ligand>
        <name>S-adenosyl-L-methionine</name>
        <dbReference type="ChEBI" id="CHEBI:59789"/>
    </ligand>
</feature>
<dbReference type="InterPro" id="IPR029063">
    <property type="entry name" value="SAM-dependent_MTases_sf"/>
</dbReference>